<dbReference type="EMBL" id="PPTA01000020">
    <property type="protein sequence ID" value="TFA98369.1"/>
    <property type="molecule type" value="Genomic_DNA"/>
</dbReference>
<dbReference type="GeneID" id="300581369"/>
<name>A0ABY2GR11_9HYPO</name>
<comment type="caution">
    <text evidence="1">The sequence shown here is derived from an EMBL/GenBank/DDBJ whole genome shotgun (WGS) entry which is preliminary data.</text>
</comment>
<dbReference type="Proteomes" id="UP001642720">
    <property type="component" value="Unassembled WGS sequence"/>
</dbReference>
<evidence type="ECO:0000313" key="1">
    <source>
        <dbReference type="EMBL" id="TFA98369.1"/>
    </source>
</evidence>
<evidence type="ECO:0000313" key="2">
    <source>
        <dbReference type="Proteomes" id="UP001642720"/>
    </source>
</evidence>
<sequence>MAVKVLISVQCRLSQLRRWWRRGALVSTSRWWLDIEAMHPSFLADGDEDCDINDVLIHVETCCC</sequence>
<gene>
    <name evidence="1" type="ORF">CCMA1212_009855</name>
</gene>
<protein>
    <submittedName>
        <fullName evidence="1">Uncharacterized protein</fullName>
    </submittedName>
</protein>
<dbReference type="RefSeq" id="XP_073554571.1">
    <property type="nucleotide sequence ID" value="XM_073706919.1"/>
</dbReference>
<reference evidence="1 2" key="1">
    <citation type="submission" date="2018-01" db="EMBL/GenBank/DDBJ databases">
        <title>Genome characterization of the sugarcane-associated fungus Trichoderma ghanense CCMA-1212 and their application in lignocelulose bioconversion.</title>
        <authorList>
            <person name="Steindorff A.S."/>
            <person name="Mendes T.D."/>
            <person name="Vilela E.S.D."/>
            <person name="Rodrigues D.S."/>
            <person name="Formighieri E.F."/>
            <person name="Melo I.S."/>
            <person name="Favaro L.C.L."/>
        </authorList>
    </citation>
    <scope>NUCLEOTIDE SEQUENCE [LARGE SCALE GENOMIC DNA]</scope>
    <source>
        <strain evidence="1 2">CCMA-1212</strain>
    </source>
</reference>
<keyword evidence="2" id="KW-1185">Reference proteome</keyword>
<organism evidence="1 2">
    <name type="scientific">Trichoderma ghanense</name>
    <dbReference type="NCBI Taxonomy" id="65468"/>
    <lineage>
        <taxon>Eukaryota</taxon>
        <taxon>Fungi</taxon>
        <taxon>Dikarya</taxon>
        <taxon>Ascomycota</taxon>
        <taxon>Pezizomycotina</taxon>
        <taxon>Sordariomycetes</taxon>
        <taxon>Hypocreomycetidae</taxon>
        <taxon>Hypocreales</taxon>
        <taxon>Hypocreaceae</taxon>
        <taxon>Trichoderma</taxon>
    </lineage>
</organism>
<accession>A0ABY2GR11</accession>
<proteinExistence type="predicted"/>